<accession>A0A2G8RVN6</accession>
<proteinExistence type="predicted"/>
<evidence type="ECO:0000256" key="1">
    <source>
        <dbReference type="SAM" id="MobiDB-lite"/>
    </source>
</evidence>
<dbReference type="OrthoDB" id="5570013at2759"/>
<reference evidence="2 3" key="1">
    <citation type="journal article" date="2015" name="Sci. Rep.">
        <title>Chromosome-level genome map provides insights into diverse defense mechanisms in the medicinal fungus Ganoderma sinense.</title>
        <authorList>
            <person name="Zhu Y."/>
            <person name="Xu J."/>
            <person name="Sun C."/>
            <person name="Zhou S."/>
            <person name="Xu H."/>
            <person name="Nelson D.R."/>
            <person name="Qian J."/>
            <person name="Song J."/>
            <person name="Luo H."/>
            <person name="Xiang L."/>
            <person name="Li Y."/>
            <person name="Xu Z."/>
            <person name="Ji A."/>
            <person name="Wang L."/>
            <person name="Lu S."/>
            <person name="Hayward A."/>
            <person name="Sun W."/>
            <person name="Li X."/>
            <person name="Schwartz D.C."/>
            <person name="Wang Y."/>
            <person name="Chen S."/>
        </authorList>
    </citation>
    <scope>NUCLEOTIDE SEQUENCE [LARGE SCALE GENOMIC DNA]</scope>
    <source>
        <strain evidence="2 3">ZZ0214-1</strain>
    </source>
</reference>
<feature type="compositionally biased region" description="Basic and acidic residues" evidence="1">
    <location>
        <begin position="214"/>
        <end position="228"/>
    </location>
</feature>
<dbReference type="EMBL" id="AYKW01000047">
    <property type="protein sequence ID" value="PIL25544.1"/>
    <property type="molecule type" value="Genomic_DNA"/>
</dbReference>
<name>A0A2G8RVN6_9APHY</name>
<evidence type="ECO:0000313" key="3">
    <source>
        <dbReference type="Proteomes" id="UP000230002"/>
    </source>
</evidence>
<comment type="caution">
    <text evidence="2">The sequence shown here is derived from an EMBL/GenBank/DDBJ whole genome shotgun (WGS) entry which is preliminary data.</text>
</comment>
<feature type="region of interest" description="Disordered" evidence="1">
    <location>
        <begin position="214"/>
        <end position="248"/>
    </location>
</feature>
<sequence length="248" mass="26523">MPQDAIDNPPYVSALAVCPSHVPTTHAVILTTDQSPLSPPLHNPIPIPPSLSSSPNRAVQLRAHRAGSARGVHDPEPGELLPIPPAALPTPALQPADELSFIAEGLQTRGTPSSDDLVINDLHAYRCFCTHSQNSAIRGEFNMFNELELETANAPVIIYANPAGGNDEESTRLVLRTSDCVEEVHEGSQRRAENTASDGLAGLDMDALTEELEGGRTKGADDGARSERPQQTTTNERLCVANHYPGHL</sequence>
<dbReference type="AlphaFoldDB" id="A0A2G8RVN6"/>
<organism evidence="2 3">
    <name type="scientific">Ganoderma sinense ZZ0214-1</name>
    <dbReference type="NCBI Taxonomy" id="1077348"/>
    <lineage>
        <taxon>Eukaryota</taxon>
        <taxon>Fungi</taxon>
        <taxon>Dikarya</taxon>
        <taxon>Basidiomycota</taxon>
        <taxon>Agaricomycotina</taxon>
        <taxon>Agaricomycetes</taxon>
        <taxon>Polyporales</taxon>
        <taxon>Polyporaceae</taxon>
        <taxon>Ganoderma</taxon>
    </lineage>
</organism>
<protein>
    <submittedName>
        <fullName evidence="2">Uncharacterized protein</fullName>
    </submittedName>
</protein>
<gene>
    <name evidence="2" type="ORF">GSI_12382</name>
</gene>
<dbReference type="Proteomes" id="UP000230002">
    <property type="component" value="Unassembled WGS sequence"/>
</dbReference>
<evidence type="ECO:0000313" key="2">
    <source>
        <dbReference type="EMBL" id="PIL25544.1"/>
    </source>
</evidence>
<keyword evidence="3" id="KW-1185">Reference proteome</keyword>